<reference evidence="3 4" key="1">
    <citation type="submission" date="2020-11" db="EMBL/GenBank/DDBJ databases">
        <authorList>
            <person name="Wallbank WR R."/>
            <person name="Pardo Diaz C."/>
            <person name="Kozak K."/>
            <person name="Martin S."/>
            <person name="Jiggins C."/>
            <person name="Moest M."/>
            <person name="Warren A I."/>
            <person name="Generalovic N T."/>
            <person name="Byers J.R.P. K."/>
            <person name="Montejo-Kovacevich G."/>
            <person name="Yen C E."/>
        </authorList>
    </citation>
    <scope>NUCLEOTIDE SEQUENCE [LARGE SCALE GENOMIC DNA]</scope>
</reference>
<gene>
    <name evidence="3" type="ORF">HERILL_LOCUS3928</name>
</gene>
<dbReference type="AlphaFoldDB" id="A0A7R8YQT0"/>
<protein>
    <submittedName>
        <fullName evidence="3">Uncharacterized protein</fullName>
    </submittedName>
</protein>
<keyword evidence="4" id="KW-1185">Reference proteome</keyword>
<evidence type="ECO:0000256" key="1">
    <source>
        <dbReference type="SAM" id="Coils"/>
    </source>
</evidence>
<keyword evidence="1" id="KW-0175">Coiled coil</keyword>
<evidence type="ECO:0000313" key="4">
    <source>
        <dbReference type="Proteomes" id="UP000594454"/>
    </source>
</evidence>
<sequence>MQGNKAIRSEAEGGATSQRSQNHFKVIVDKWFEDRRAEEEKELNEYDEKVDTYENFVKNLYEQFQHNSTRFDIFTRQTLYHFPGDIRGSGPVQHHQQQMVNLANGIRWLFDFVEK</sequence>
<accession>A0A7R8YQT0</accession>
<evidence type="ECO:0000256" key="2">
    <source>
        <dbReference type="SAM" id="MobiDB-lite"/>
    </source>
</evidence>
<dbReference type="EMBL" id="LR899010">
    <property type="protein sequence ID" value="CAD7080790.1"/>
    <property type="molecule type" value="Genomic_DNA"/>
</dbReference>
<name>A0A7R8YQT0_HERIL</name>
<evidence type="ECO:0000313" key="3">
    <source>
        <dbReference type="EMBL" id="CAD7080790.1"/>
    </source>
</evidence>
<feature type="coiled-coil region" evidence="1">
    <location>
        <begin position="36"/>
        <end position="63"/>
    </location>
</feature>
<dbReference type="InParanoid" id="A0A7R8YQT0"/>
<dbReference type="Proteomes" id="UP000594454">
    <property type="component" value="Chromosome 2"/>
</dbReference>
<organism evidence="3 4">
    <name type="scientific">Hermetia illucens</name>
    <name type="common">Black soldier fly</name>
    <dbReference type="NCBI Taxonomy" id="343691"/>
    <lineage>
        <taxon>Eukaryota</taxon>
        <taxon>Metazoa</taxon>
        <taxon>Ecdysozoa</taxon>
        <taxon>Arthropoda</taxon>
        <taxon>Hexapoda</taxon>
        <taxon>Insecta</taxon>
        <taxon>Pterygota</taxon>
        <taxon>Neoptera</taxon>
        <taxon>Endopterygota</taxon>
        <taxon>Diptera</taxon>
        <taxon>Brachycera</taxon>
        <taxon>Stratiomyomorpha</taxon>
        <taxon>Stratiomyidae</taxon>
        <taxon>Hermetiinae</taxon>
        <taxon>Hermetia</taxon>
    </lineage>
</organism>
<feature type="region of interest" description="Disordered" evidence="2">
    <location>
        <begin position="1"/>
        <end position="21"/>
    </location>
</feature>
<proteinExistence type="predicted"/>